<evidence type="ECO:0000259" key="2">
    <source>
        <dbReference type="Pfam" id="PF21516"/>
    </source>
</evidence>
<dbReference type="InterPro" id="IPR048422">
    <property type="entry name" value="NOA1/YqeH-like_C"/>
</dbReference>
<sequence length="436" mass="46466">MDEYCSTSVFCADGTAAPSVAGYVEPDRYEEKAVHRQLKLLLCTRCRSLAQGEILPAVAEGRMLRATEPASDGVGVTTPEQLRAELASIRDLKCLVVLLVDLTDVTGSFLPRVRDLVAGNPIVLIGTKVDLLPKGTIASEVEGWLSERLSPLLNVVSVHLVSAKTGEGMSTAVRSILIERKGRDLFVLGAANVGKSLFVGALLEEAFGQKAKRLPLSSPTPGTTLRMIGVDCFDGASMLFDTPGVHLAHRLSAQLLPEELKAILPRGRVKPYTPTAYAAGSTFFWGGLVRVDVLEAPPALRLSFVAAFNLRVTHCESTADADALYAAEAGRSLTPPLDVASATELGGLVLSREIELELTEMQQVADVCISGLGWVSVGALASLVDKGSPMRVRLAVWVPKGVTVSVRPPMPIGGLPNHVDWAPDETVISAADRWMD</sequence>
<feature type="domain" description="NOA1/YqeH-like C-terminal" evidence="2">
    <location>
        <begin position="313"/>
        <end position="408"/>
    </location>
</feature>
<dbReference type="Proteomes" id="UP000037460">
    <property type="component" value="Unassembled WGS sequence"/>
</dbReference>
<accession>A0A0M0JZF1</accession>
<evidence type="ECO:0000313" key="3">
    <source>
        <dbReference type="EMBL" id="KOO31498.1"/>
    </source>
</evidence>
<dbReference type="SUPFAM" id="SSF52540">
    <property type="entry name" value="P-loop containing nucleoside triphosphate hydrolases"/>
    <property type="match status" value="1"/>
</dbReference>
<dbReference type="GO" id="GO:0003924">
    <property type="term" value="F:GTPase activity"/>
    <property type="evidence" value="ECO:0007669"/>
    <property type="project" value="InterPro"/>
</dbReference>
<evidence type="ECO:0000313" key="4">
    <source>
        <dbReference type="Proteomes" id="UP000037460"/>
    </source>
</evidence>
<dbReference type="EMBL" id="JWZX01002001">
    <property type="protein sequence ID" value="KOO31498.1"/>
    <property type="molecule type" value="Genomic_DNA"/>
</dbReference>
<reference evidence="4" key="1">
    <citation type="journal article" date="2015" name="PLoS Genet.">
        <title>Genome Sequence and Transcriptome Analyses of Chrysochromulina tobin: Metabolic Tools for Enhanced Algal Fitness in the Prominent Order Prymnesiales (Haptophyceae).</title>
        <authorList>
            <person name="Hovde B.T."/>
            <person name="Deodato C.R."/>
            <person name="Hunsperger H.M."/>
            <person name="Ryken S.A."/>
            <person name="Yost W."/>
            <person name="Jha R.K."/>
            <person name="Patterson J."/>
            <person name="Monnat R.J. Jr."/>
            <person name="Barlow S.B."/>
            <person name="Starkenburg S.R."/>
            <person name="Cattolico R.A."/>
        </authorList>
    </citation>
    <scope>NUCLEOTIDE SEQUENCE</scope>
    <source>
        <strain evidence="4">CCMP291</strain>
    </source>
</reference>
<comment type="caution">
    <text evidence="3">The sequence shown here is derived from an EMBL/GenBank/DDBJ whole genome shotgun (WGS) entry which is preliminary data.</text>
</comment>
<dbReference type="GO" id="GO:0005525">
    <property type="term" value="F:GTP binding"/>
    <property type="evidence" value="ECO:0007669"/>
    <property type="project" value="InterPro"/>
</dbReference>
<name>A0A0M0JZF1_9EUKA</name>
<dbReference type="AlphaFoldDB" id="A0A0M0JZF1"/>
<protein>
    <submittedName>
        <fullName evidence="3">Nitric oxide synthase 1</fullName>
    </submittedName>
</protein>
<dbReference type="InterPro" id="IPR006073">
    <property type="entry name" value="GTP-bd"/>
</dbReference>
<dbReference type="Gene3D" id="3.40.50.300">
    <property type="entry name" value="P-loop containing nucleotide triphosphate hydrolases"/>
    <property type="match status" value="1"/>
</dbReference>
<dbReference type="PANTHER" id="PTHR47569">
    <property type="entry name" value="NO-ASSOCIATED PROTEIN 1, CHLOROPLASTIC/MITOCHONDRIAL"/>
    <property type="match status" value="1"/>
</dbReference>
<proteinExistence type="predicted"/>
<evidence type="ECO:0000259" key="1">
    <source>
        <dbReference type="Pfam" id="PF01926"/>
    </source>
</evidence>
<dbReference type="SMR" id="A0A0M0JZF1"/>
<keyword evidence="4" id="KW-1185">Reference proteome</keyword>
<dbReference type="InterPro" id="IPR044229">
    <property type="entry name" value="NOA1"/>
</dbReference>
<dbReference type="Pfam" id="PF01926">
    <property type="entry name" value="MMR_HSR1"/>
    <property type="match status" value="1"/>
</dbReference>
<gene>
    <name evidence="3" type="ORF">Ctob_011068</name>
</gene>
<organism evidence="3 4">
    <name type="scientific">Chrysochromulina tobinii</name>
    <dbReference type="NCBI Taxonomy" id="1460289"/>
    <lineage>
        <taxon>Eukaryota</taxon>
        <taxon>Haptista</taxon>
        <taxon>Haptophyta</taxon>
        <taxon>Prymnesiophyceae</taxon>
        <taxon>Prymnesiales</taxon>
        <taxon>Chrysochromulinaceae</taxon>
        <taxon>Chrysochromulina</taxon>
    </lineage>
</organism>
<dbReference type="CDD" id="cd01855">
    <property type="entry name" value="YqeH"/>
    <property type="match status" value="1"/>
</dbReference>
<dbReference type="InterPro" id="IPR027417">
    <property type="entry name" value="P-loop_NTPase"/>
</dbReference>
<dbReference type="PANTHER" id="PTHR47569:SF2">
    <property type="entry name" value="NO-ASSOCIATED PROTEIN 1, CHLOROPLASTIC_MITOCHONDRIAL"/>
    <property type="match status" value="1"/>
</dbReference>
<feature type="domain" description="G" evidence="1">
    <location>
        <begin position="186"/>
        <end position="246"/>
    </location>
</feature>
<dbReference type="OrthoDB" id="1696305at2759"/>
<dbReference type="Pfam" id="PF21516">
    <property type="entry name" value="YqeH-like_C"/>
    <property type="match status" value="1"/>
</dbReference>